<name>A0A392WBP6_9FABA</name>
<feature type="compositionally biased region" description="Basic and acidic residues" evidence="1">
    <location>
        <begin position="7"/>
        <end position="20"/>
    </location>
</feature>
<comment type="caution">
    <text evidence="2">The sequence shown here is derived from an EMBL/GenBank/DDBJ whole genome shotgun (WGS) entry which is preliminary data.</text>
</comment>
<dbReference type="AlphaFoldDB" id="A0A392WBP6"/>
<dbReference type="Proteomes" id="UP000265520">
    <property type="component" value="Unassembled WGS sequence"/>
</dbReference>
<accession>A0A392WBP6</accession>
<sequence>APASAARRVDSSRKIRHTEQRCAPRQLQMRVAQKPEEILPKNQNTV</sequence>
<proteinExistence type="predicted"/>
<reference evidence="2 3" key="1">
    <citation type="journal article" date="2018" name="Front. Plant Sci.">
        <title>Red Clover (Trifolium pratense) and Zigzag Clover (T. medium) - A Picture of Genomic Similarities and Differences.</title>
        <authorList>
            <person name="Dluhosova J."/>
            <person name="Istvanek J."/>
            <person name="Nedelnik J."/>
            <person name="Repkova J."/>
        </authorList>
    </citation>
    <scope>NUCLEOTIDE SEQUENCE [LARGE SCALE GENOMIC DNA]</scope>
    <source>
        <strain evidence="3">cv. 10/8</strain>
        <tissue evidence="2">Leaf</tissue>
    </source>
</reference>
<feature type="non-terminal residue" evidence="2">
    <location>
        <position position="1"/>
    </location>
</feature>
<protein>
    <submittedName>
        <fullName evidence="2">Uncharacterized protein</fullName>
    </submittedName>
</protein>
<feature type="region of interest" description="Disordered" evidence="1">
    <location>
        <begin position="1"/>
        <end position="20"/>
    </location>
</feature>
<evidence type="ECO:0000313" key="2">
    <source>
        <dbReference type="EMBL" id="MCI98098.1"/>
    </source>
</evidence>
<evidence type="ECO:0000313" key="3">
    <source>
        <dbReference type="Proteomes" id="UP000265520"/>
    </source>
</evidence>
<organism evidence="2 3">
    <name type="scientific">Trifolium medium</name>
    <dbReference type="NCBI Taxonomy" id="97028"/>
    <lineage>
        <taxon>Eukaryota</taxon>
        <taxon>Viridiplantae</taxon>
        <taxon>Streptophyta</taxon>
        <taxon>Embryophyta</taxon>
        <taxon>Tracheophyta</taxon>
        <taxon>Spermatophyta</taxon>
        <taxon>Magnoliopsida</taxon>
        <taxon>eudicotyledons</taxon>
        <taxon>Gunneridae</taxon>
        <taxon>Pentapetalae</taxon>
        <taxon>rosids</taxon>
        <taxon>fabids</taxon>
        <taxon>Fabales</taxon>
        <taxon>Fabaceae</taxon>
        <taxon>Papilionoideae</taxon>
        <taxon>50 kb inversion clade</taxon>
        <taxon>NPAAA clade</taxon>
        <taxon>Hologalegina</taxon>
        <taxon>IRL clade</taxon>
        <taxon>Trifolieae</taxon>
        <taxon>Trifolium</taxon>
    </lineage>
</organism>
<dbReference type="EMBL" id="LXQA011463925">
    <property type="protein sequence ID" value="MCI98098.1"/>
    <property type="molecule type" value="Genomic_DNA"/>
</dbReference>
<keyword evidence="3" id="KW-1185">Reference proteome</keyword>
<evidence type="ECO:0000256" key="1">
    <source>
        <dbReference type="SAM" id="MobiDB-lite"/>
    </source>
</evidence>